<dbReference type="EMBL" id="CP011114">
    <property type="protein sequence ID" value="AKG37425.1"/>
    <property type="molecule type" value="Genomic_DNA"/>
</dbReference>
<reference evidence="1 2" key="2">
    <citation type="journal article" date="2016" name="Genome Announc.">
        <title>Genome Sequence of a Gram-Positive Diazotroph, Paenibacillus durus Type Strain ATCC 35681.</title>
        <authorList>
            <person name="Halim M.A."/>
            <person name="Rahman A.Y."/>
            <person name="Sim K.S."/>
            <person name="Yam H.C."/>
            <person name="Rahim A.A."/>
            <person name="Ghazali A.H."/>
            <person name="Najimudin N."/>
        </authorList>
    </citation>
    <scope>NUCLEOTIDE SEQUENCE [LARGE SCALE GENOMIC DNA]</scope>
    <source>
        <strain evidence="1 2">ATCC 35681</strain>
    </source>
</reference>
<dbReference type="SUPFAM" id="SSF69279">
    <property type="entry name" value="Phage tail proteins"/>
    <property type="match status" value="1"/>
</dbReference>
<dbReference type="Gene3D" id="3.55.50.10">
    <property type="entry name" value="Baseplate protein-like domains"/>
    <property type="match status" value="1"/>
</dbReference>
<evidence type="ECO:0000313" key="2">
    <source>
        <dbReference type="Proteomes" id="UP000034189"/>
    </source>
</evidence>
<evidence type="ECO:0000313" key="1">
    <source>
        <dbReference type="EMBL" id="AKG37425.1"/>
    </source>
</evidence>
<dbReference type="Proteomes" id="UP000034189">
    <property type="component" value="Chromosome"/>
</dbReference>
<accession>A0A0F7FFJ6</accession>
<gene>
    <name evidence="1" type="ORF">VK70_25560</name>
</gene>
<sequence length="469" mass="51898">MSDAFFTAANVVVWPYQFERITSLKLLKQVNEHVSFSITGIVPDGLLDQYVEKADEEESIQVFLRDDERQVILFQGTVSDITVRAVNHVREMTVEAASLTLLMDLTRQSRSFQNTGQAYNELFSQVAADYADAEVIDEASGGRSIGELLVQYNETDWAFVKRAASRLHAVVIPFSMQQGLKFVVGLPDLGEARPLEEFNYTIRKDLHEYKLKAGNGIPEASEQSSLSYEVTSPKVLELGSPVSFQGQTLYVARAETVIEGGLVVSRYHLRNKQGFECRTVYATQLAGVSLFGKVTKISKDKVQLHLEIDQGSSSSGSMWFSYSTVYSSPDGSGWYVMPEEGDEVRLYFPDEQEHHAFAASSVDITSSDPVKRSDPSVKSISTKYGKQIVFKPGAVEIIGSGQLLMRLTDEGGIEINSDKKIMLHAEEDIEIRGSKVFIEGDEGVDLIQAGATLQIMDNVTLKGGKVNIE</sequence>
<protein>
    <submittedName>
        <fullName evidence="1">Mu-like prophage tail protein GpP</fullName>
    </submittedName>
</protein>
<dbReference type="PATRIC" id="fig|1333534.5.peg.5583"/>
<reference evidence="1 2" key="1">
    <citation type="submission" date="2015-03" db="EMBL/GenBank/DDBJ databases">
        <authorList>
            <person name="Abdul Halim M."/>
        </authorList>
    </citation>
    <scope>NUCLEOTIDE SEQUENCE [LARGE SCALE GENOMIC DNA]</scope>
    <source>
        <strain evidence="1 2">ATCC 35681</strain>
    </source>
</reference>
<dbReference type="AlphaFoldDB" id="A0A0F7FFJ6"/>
<dbReference type="RefSeq" id="WP_046723978.1">
    <property type="nucleotide sequence ID" value="NZ_CP011114.1"/>
</dbReference>
<proteinExistence type="predicted"/>
<name>A0A0F7FFJ6_PAEDU</name>
<dbReference type="HOGENOM" id="CLU_030496_2_0_9"/>
<dbReference type="SUPFAM" id="SSF69255">
    <property type="entry name" value="gp5 N-terminal domain-like"/>
    <property type="match status" value="1"/>
</dbReference>
<dbReference type="OrthoDB" id="95423at2"/>
<dbReference type="Pfam" id="PF05954">
    <property type="entry name" value="Phage_GPD"/>
    <property type="match status" value="1"/>
</dbReference>
<organism evidence="1 2">
    <name type="scientific">Paenibacillus durus ATCC 35681</name>
    <dbReference type="NCBI Taxonomy" id="1333534"/>
    <lineage>
        <taxon>Bacteria</taxon>
        <taxon>Bacillati</taxon>
        <taxon>Bacillota</taxon>
        <taxon>Bacilli</taxon>
        <taxon>Bacillales</taxon>
        <taxon>Paenibacillaceae</taxon>
        <taxon>Paenibacillus</taxon>
    </lineage>
</organism>